<reference evidence="7 8" key="1">
    <citation type="submission" date="2020-12" db="EMBL/GenBank/DDBJ databases">
        <title>Enhanced detection system for hospital associated transmission using whole genome sequencing surveillance.</title>
        <authorList>
            <person name="Harrison L.H."/>
            <person name="Van Tyne D."/>
            <person name="Marsh J.W."/>
            <person name="Griffith M.P."/>
            <person name="Snyder D.J."/>
            <person name="Cooper V.S."/>
            <person name="Mustapha M."/>
        </authorList>
    </citation>
    <scope>NUCLEOTIDE SEQUENCE [LARGE SCALE GENOMIC DNA]</scope>
    <source>
        <strain evidence="7 8">PR00195</strain>
    </source>
</reference>
<dbReference type="Proteomes" id="UP000619976">
    <property type="component" value="Unassembled WGS sequence"/>
</dbReference>
<dbReference type="InterPro" id="IPR036937">
    <property type="entry name" value="Adhesion_dom_fimbrial_sf"/>
</dbReference>
<organism evidence="7 8">
    <name type="scientific">Proteus penneri</name>
    <dbReference type="NCBI Taxonomy" id="102862"/>
    <lineage>
        <taxon>Bacteria</taxon>
        <taxon>Pseudomonadati</taxon>
        <taxon>Pseudomonadota</taxon>
        <taxon>Gammaproteobacteria</taxon>
        <taxon>Enterobacterales</taxon>
        <taxon>Morganellaceae</taxon>
        <taxon>Proteus</taxon>
    </lineage>
</organism>
<dbReference type="EMBL" id="JAEKCB010000001">
    <property type="protein sequence ID" value="MBJ2116424.1"/>
    <property type="molecule type" value="Genomic_DNA"/>
</dbReference>
<keyword evidence="8" id="KW-1185">Reference proteome</keyword>
<keyword evidence="3 5" id="KW-0732">Signal</keyword>
<evidence type="ECO:0000256" key="4">
    <source>
        <dbReference type="ARBA" id="ARBA00023263"/>
    </source>
</evidence>
<dbReference type="Pfam" id="PF00419">
    <property type="entry name" value="Fimbrial"/>
    <property type="match status" value="1"/>
</dbReference>
<evidence type="ECO:0000256" key="2">
    <source>
        <dbReference type="ARBA" id="ARBA00006671"/>
    </source>
</evidence>
<feature type="signal peptide" evidence="5">
    <location>
        <begin position="1"/>
        <end position="24"/>
    </location>
</feature>
<dbReference type="PANTHER" id="PTHR33420">
    <property type="entry name" value="FIMBRIAL SUBUNIT ELFA-RELATED"/>
    <property type="match status" value="1"/>
</dbReference>
<feature type="chain" id="PRO_5047367418" evidence="5">
    <location>
        <begin position="25"/>
        <end position="195"/>
    </location>
</feature>
<dbReference type="PANTHER" id="PTHR33420:SF3">
    <property type="entry name" value="FIMBRIAL SUBUNIT ELFA"/>
    <property type="match status" value="1"/>
</dbReference>
<feature type="domain" description="Fimbrial-type adhesion" evidence="6">
    <location>
        <begin position="45"/>
        <end position="195"/>
    </location>
</feature>
<dbReference type="InterPro" id="IPR008966">
    <property type="entry name" value="Adhesion_dom_sf"/>
</dbReference>
<comment type="similarity">
    <text evidence="2">Belongs to the fimbrial protein family.</text>
</comment>
<evidence type="ECO:0000256" key="5">
    <source>
        <dbReference type="SAM" id="SignalP"/>
    </source>
</evidence>
<accession>A0ABS0VZD8</accession>
<evidence type="ECO:0000313" key="8">
    <source>
        <dbReference type="Proteomes" id="UP000619976"/>
    </source>
</evidence>
<dbReference type="RefSeq" id="WP_006536891.1">
    <property type="nucleotide sequence ID" value="NZ_CAXOKJ010000001.1"/>
</dbReference>
<keyword evidence="4" id="KW-0281">Fimbrium</keyword>
<evidence type="ECO:0000313" key="7">
    <source>
        <dbReference type="EMBL" id="MBJ2116424.1"/>
    </source>
</evidence>
<dbReference type="InterPro" id="IPR050263">
    <property type="entry name" value="Bact_Fimbrial_Adh_Pro"/>
</dbReference>
<comment type="caution">
    <text evidence="7">The sequence shown here is derived from an EMBL/GenBank/DDBJ whole genome shotgun (WGS) entry which is preliminary data.</text>
</comment>
<evidence type="ECO:0000256" key="1">
    <source>
        <dbReference type="ARBA" id="ARBA00004561"/>
    </source>
</evidence>
<dbReference type="InterPro" id="IPR000259">
    <property type="entry name" value="Adhesion_dom_fimbrial"/>
</dbReference>
<sequence length="195" mass="20972">MKGIPPIVTILSLSTCILAQPVYAVNENSSVDGLYGVIYVHGILTESACRLDMNSLYQTIDLGTVNTGQLIREGHGNPVAIHLKLRDCIRSPAIGEDKWTSTKIWDPSQPSVTVKFSGVTSIESPTLLHVNGVSGMGLKISNEQGQDVRIGSGTAPLSTVSRNGVLTYYVTPQKTGHVIKGGIFSTQINFQLNYD</sequence>
<dbReference type="Gene3D" id="2.60.40.1090">
    <property type="entry name" value="Fimbrial-type adhesion domain"/>
    <property type="match status" value="1"/>
</dbReference>
<comment type="subcellular location">
    <subcellularLocation>
        <location evidence="1">Fimbrium</location>
    </subcellularLocation>
</comment>
<name>A0ABS0VZD8_9GAMM</name>
<evidence type="ECO:0000259" key="6">
    <source>
        <dbReference type="Pfam" id="PF00419"/>
    </source>
</evidence>
<evidence type="ECO:0000256" key="3">
    <source>
        <dbReference type="ARBA" id="ARBA00022729"/>
    </source>
</evidence>
<proteinExistence type="inferred from homology"/>
<gene>
    <name evidence="7" type="ORF">JFQ69_01885</name>
</gene>
<protein>
    <submittedName>
        <fullName evidence="7">Type 1 fimbrial protein</fullName>
    </submittedName>
</protein>
<dbReference type="SUPFAM" id="SSF49401">
    <property type="entry name" value="Bacterial adhesins"/>
    <property type="match status" value="1"/>
</dbReference>